<dbReference type="PANTHER" id="PTHR21568:SF0">
    <property type="entry name" value="TRNA PSEUDOURIDINE SYNTHASE PUS10"/>
    <property type="match status" value="1"/>
</dbReference>
<dbReference type="SUPFAM" id="SSF55120">
    <property type="entry name" value="Pseudouridine synthase"/>
    <property type="match status" value="1"/>
</dbReference>
<keyword evidence="3" id="KW-0819">tRNA processing</keyword>
<evidence type="ECO:0000256" key="2">
    <source>
        <dbReference type="ARBA" id="ARBA00012787"/>
    </source>
</evidence>
<accession>X1C9L0</accession>
<dbReference type="InterPro" id="IPR039894">
    <property type="entry name" value="Pus10-like"/>
</dbReference>
<gene>
    <name evidence="6" type="ORF">S01H4_25969</name>
</gene>
<dbReference type="GO" id="GO:0003723">
    <property type="term" value="F:RNA binding"/>
    <property type="evidence" value="ECO:0007669"/>
    <property type="project" value="InterPro"/>
</dbReference>
<dbReference type="AlphaFoldDB" id="X1C9L0"/>
<protein>
    <recommendedName>
        <fullName evidence="2">tRNA pseudouridine(55) synthase</fullName>
        <ecNumber evidence="2">5.4.99.25</ecNumber>
    </recommendedName>
</protein>
<evidence type="ECO:0000256" key="1">
    <source>
        <dbReference type="ARBA" id="ARBA00009652"/>
    </source>
</evidence>
<dbReference type="EMBL" id="BART01012443">
    <property type="protein sequence ID" value="GAG81031.1"/>
    <property type="molecule type" value="Genomic_DNA"/>
</dbReference>
<dbReference type="InterPro" id="IPR020103">
    <property type="entry name" value="PsdUridine_synth_cat_dom_sf"/>
</dbReference>
<keyword evidence="4" id="KW-0413">Isomerase</keyword>
<dbReference type="EC" id="5.4.99.25" evidence="2"/>
<dbReference type="GO" id="GO:0031119">
    <property type="term" value="P:tRNA pseudouridine synthesis"/>
    <property type="evidence" value="ECO:0007669"/>
    <property type="project" value="TreeGrafter"/>
</dbReference>
<comment type="similarity">
    <text evidence="1">Belongs to the pseudouridine synthase Pus10 family.</text>
</comment>
<organism evidence="6">
    <name type="scientific">marine sediment metagenome</name>
    <dbReference type="NCBI Taxonomy" id="412755"/>
    <lineage>
        <taxon>unclassified sequences</taxon>
        <taxon>metagenomes</taxon>
        <taxon>ecological metagenomes</taxon>
    </lineage>
</organism>
<evidence type="ECO:0000259" key="5">
    <source>
        <dbReference type="Pfam" id="PF21238"/>
    </source>
</evidence>
<feature type="domain" description="Pus10-like C-terminal" evidence="5">
    <location>
        <begin position="2"/>
        <end position="149"/>
    </location>
</feature>
<evidence type="ECO:0000313" key="6">
    <source>
        <dbReference type="EMBL" id="GAG81031.1"/>
    </source>
</evidence>
<dbReference type="GO" id="GO:0160148">
    <property type="term" value="F:tRNA pseudouridine(55) synthase activity"/>
    <property type="evidence" value="ECO:0007669"/>
    <property type="project" value="UniProtKB-EC"/>
</dbReference>
<evidence type="ECO:0000256" key="4">
    <source>
        <dbReference type="ARBA" id="ARBA00023235"/>
    </source>
</evidence>
<evidence type="ECO:0000256" key="3">
    <source>
        <dbReference type="ARBA" id="ARBA00022694"/>
    </source>
</evidence>
<dbReference type="Gene3D" id="3.30.70.3190">
    <property type="match status" value="1"/>
</dbReference>
<sequence length="154" mass="17388">LEEIVKSINSEAEGKIEVHDLVLTDRHHLQKLKEDASTNVKEYEALITTDRPVTDDELKELEKEFKGVEINQRTPHRVSHRRSDLIRKKIIHEISLEKHKDGLLKAKFKVQGGTYIKELISGDEGRTTPSISEKLGTGCICAELNVTAIYSEGS</sequence>
<dbReference type="PANTHER" id="PTHR21568">
    <property type="entry name" value="TRNA PSEUDOURIDINE SYNTHASE PUS10"/>
    <property type="match status" value="1"/>
</dbReference>
<dbReference type="Pfam" id="PF21238">
    <property type="entry name" value="Pus10_C"/>
    <property type="match status" value="1"/>
</dbReference>
<proteinExistence type="inferred from homology"/>
<reference evidence="6" key="1">
    <citation type="journal article" date="2014" name="Front. Microbiol.">
        <title>High frequency of phylogenetically diverse reductive dehalogenase-homologous genes in deep subseafloor sedimentary metagenomes.</title>
        <authorList>
            <person name="Kawai M."/>
            <person name="Futagami T."/>
            <person name="Toyoda A."/>
            <person name="Takaki Y."/>
            <person name="Nishi S."/>
            <person name="Hori S."/>
            <person name="Arai W."/>
            <person name="Tsubouchi T."/>
            <person name="Morono Y."/>
            <person name="Uchiyama I."/>
            <person name="Ito T."/>
            <person name="Fujiyama A."/>
            <person name="Inagaki F."/>
            <person name="Takami H."/>
        </authorList>
    </citation>
    <scope>NUCLEOTIDE SEQUENCE</scope>
    <source>
        <strain evidence="6">Expedition CK06-06</strain>
    </source>
</reference>
<comment type="caution">
    <text evidence="6">The sequence shown here is derived from an EMBL/GenBank/DDBJ whole genome shotgun (WGS) entry which is preliminary data.</text>
</comment>
<dbReference type="InterPro" id="IPR048741">
    <property type="entry name" value="Pus10-like_C"/>
</dbReference>
<name>X1C9L0_9ZZZZ</name>
<feature type="non-terminal residue" evidence="6">
    <location>
        <position position="1"/>
    </location>
</feature>